<comment type="pathway">
    <text evidence="3">Cofactor biosynthesis; tetrahydrofolate biosynthesis; 7,8-dihydrofolate from 2-amino-4-hydroxy-6-hydroxymethyl-7,8-dihydropteridine diphosphate and 4-aminobenzoate: step 1/2.</text>
</comment>
<gene>
    <name evidence="10" type="ORF">FHS92_002448</name>
</gene>
<dbReference type="GO" id="GO:0046654">
    <property type="term" value="P:tetrahydrofolate biosynthetic process"/>
    <property type="evidence" value="ECO:0007669"/>
    <property type="project" value="TreeGrafter"/>
</dbReference>
<evidence type="ECO:0000259" key="9">
    <source>
        <dbReference type="PROSITE" id="PS50972"/>
    </source>
</evidence>
<dbReference type="PANTHER" id="PTHR20941">
    <property type="entry name" value="FOLATE SYNTHESIS PROTEINS"/>
    <property type="match status" value="1"/>
</dbReference>
<comment type="caution">
    <text evidence="10">The sequence shown here is derived from an EMBL/GenBank/DDBJ whole genome shotgun (WGS) entry which is preliminary data.</text>
</comment>
<evidence type="ECO:0000256" key="1">
    <source>
        <dbReference type="ARBA" id="ARBA00000012"/>
    </source>
</evidence>
<evidence type="ECO:0000313" key="10">
    <source>
        <dbReference type="EMBL" id="MBB6124695.1"/>
    </source>
</evidence>
<dbReference type="PANTHER" id="PTHR20941:SF1">
    <property type="entry name" value="FOLIC ACID SYNTHESIS PROTEIN FOL1"/>
    <property type="match status" value="1"/>
</dbReference>
<evidence type="ECO:0000256" key="5">
    <source>
        <dbReference type="ARBA" id="ARBA00022679"/>
    </source>
</evidence>
<keyword evidence="11" id="KW-1185">Reference proteome</keyword>
<dbReference type="Proteomes" id="UP000552700">
    <property type="component" value="Unassembled WGS sequence"/>
</dbReference>
<dbReference type="Pfam" id="PF00809">
    <property type="entry name" value="Pterin_bind"/>
    <property type="match status" value="1"/>
</dbReference>
<dbReference type="InterPro" id="IPR000489">
    <property type="entry name" value="Pterin-binding_dom"/>
</dbReference>
<keyword evidence="8" id="KW-0289">Folate biosynthesis</keyword>
<dbReference type="NCBIfam" id="TIGR01496">
    <property type="entry name" value="DHPS"/>
    <property type="match status" value="1"/>
</dbReference>
<evidence type="ECO:0000256" key="6">
    <source>
        <dbReference type="ARBA" id="ARBA00022723"/>
    </source>
</evidence>
<dbReference type="PROSITE" id="PS00793">
    <property type="entry name" value="DHPS_2"/>
    <property type="match status" value="1"/>
</dbReference>
<dbReference type="PROSITE" id="PS50972">
    <property type="entry name" value="PTERIN_BINDING"/>
    <property type="match status" value="1"/>
</dbReference>
<dbReference type="InterPro" id="IPR006390">
    <property type="entry name" value="DHP_synth_dom"/>
</dbReference>
<dbReference type="EC" id="2.5.1.15" evidence="4"/>
<feature type="domain" description="Pterin-binding" evidence="9">
    <location>
        <begin position="106"/>
        <end position="360"/>
    </location>
</feature>
<keyword evidence="5 10" id="KW-0808">Transferase</keyword>
<evidence type="ECO:0000256" key="8">
    <source>
        <dbReference type="ARBA" id="ARBA00022909"/>
    </source>
</evidence>
<keyword evidence="6" id="KW-0479">Metal-binding</keyword>
<evidence type="ECO:0000256" key="7">
    <source>
        <dbReference type="ARBA" id="ARBA00022842"/>
    </source>
</evidence>
<organism evidence="10 11">
    <name type="scientific">Sphingobium subterraneum</name>
    <dbReference type="NCBI Taxonomy" id="627688"/>
    <lineage>
        <taxon>Bacteria</taxon>
        <taxon>Pseudomonadati</taxon>
        <taxon>Pseudomonadota</taxon>
        <taxon>Alphaproteobacteria</taxon>
        <taxon>Sphingomonadales</taxon>
        <taxon>Sphingomonadaceae</taxon>
        <taxon>Sphingobium</taxon>
    </lineage>
</organism>
<dbReference type="AlphaFoldDB" id="A0A841J841"/>
<dbReference type="CDD" id="cd00739">
    <property type="entry name" value="DHPS"/>
    <property type="match status" value="1"/>
</dbReference>
<dbReference type="SUPFAM" id="SSF51717">
    <property type="entry name" value="Dihydropteroate synthetase-like"/>
    <property type="match status" value="1"/>
</dbReference>
<accession>A0A841J841</accession>
<keyword evidence="7" id="KW-0460">Magnesium</keyword>
<dbReference type="PROSITE" id="PS00792">
    <property type="entry name" value="DHPS_1"/>
    <property type="match status" value="1"/>
</dbReference>
<dbReference type="InterPro" id="IPR011005">
    <property type="entry name" value="Dihydropteroate_synth-like_sf"/>
</dbReference>
<reference evidence="10 11" key="1">
    <citation type="submission" date="2020-08" db="EMBL/GenBank/DDBJ databases">
        <title>Genomic Encyclopedia of Type Strains, Phase IV (KMG-IV): sequencing the most valuable type-strain genomes for metagenomic binning, comparative biology and taxonomic classification.</title>
        <authorList>
            <person name="Goeker M."/>
        </authorList>
    </citation>
    <scope>NUCLEOTIDE SEQUENCE [LARGE SCALE GENOMIC DNA]</scope>
    <source>
        <strain evidence="10 11">DSM 102255</strain>
    </source>
</reference>
<evidence type="ECO:0000256" key="3">
    <source>
        <dbReference type="ARBA" id="ARBA00004763"/>
    </source>
</evidence>
<dbReference type="GO" id="GO:0046656">
    <property type="term" value="P:folic acid biosynthetic process"/>
    <property type="evidence" value="ECO:0007669"/>
    <property type="project" value="UniProtKB-KW"/>
</dbReference>
<evidence type="ECO:0000256" key="4">
    <source>
        <dbReference type="ARBA" id="ARBA00012458"/>
    </source>
</evidence>
<evidence type="ECO:0000313" key="11">
    <source>
        <dbReference type="Proteomes" id="UP000552700"/>
    </source>
</evidence>
<dbReference type="RefSeq" id="WP_184081017.1">
    <property type="nucleotide sequence ID" value="NZ_JACIJP010000004.1"/>
</dbReference>
<dbReference type="Gene3D" id="3.20.20.20">
    <property type="entry name" value="Dihydropteroate synthase-like"/>
    <property type="match status" value="1"/>
</dbReference>
<evidence type="ECO:0000256" key="2">
    <source>
        <dbReference type="ARBA" id="ARBA00001946"/>
    </source>
</evidence>
<proteinExistence type="predicted"/>
<dbReference type="EMBL" id="JACIJP010000004">
    <property type="protein sequence ID" value="MBB6124695.1"/>
    <property type="molecule type" value="Genomic_DNA"/>
</dbReference>
<sequence length="374" mass="39421">MIDPATLTPATRLYLRPIWFAESPVRLDGQTARLGNGLLWFQGYEVTAIEGDTRPVRERISVADFAGWTTRLPEPLAQRAHALAANVAALRAPLTLGTRTIRFDVPQVMGILNMTPDSFSDGGKHLDDPQAAADSGFAMGAAGAAIIDVGGESTRPGADTVWEGDEIARVVPVIERLAASGTPVSIDTRKAAVMEAALGAGASLVNDVSALLHDPRSMDVVARAGCPVILMHAPSPGEDPHADPSYHDVVTDVFDWLEARIAACVAAGIVREKIIVDPGLGFGKTLNQNLAIINRLALFQGLGVPLLLGASRKRMIGALSNEAPASARLGGSVALAFRGVELGAQLLRVHDVPETVQMVHVWRGLRDAALTEGG</sequence>
<name>A0A841J841_9SPHN</name>
<dbReference type="GO" id="GO:0046872">
    <property type="term" value="F:metal ion binding"/>
    <property type="evidence" value="ECO:0007669"/>
    <property type="project" value="UniProtKB-KW"/>
</dbReference>
<dbReference type="InterPro" id="IPR045031">
    <property type="entry name" value="DHP_synth-like"/>
</dbReference>
<dbReference type="GO" id="GO:0005829">
    <property type="term" value="C:cytosol"/>
    <property type="evidence" value="ECO:0007669"/>
    <property type="project" value="TreeGrafter"/>
</dbReference>
<comment type="cofactor">
    <cofactor evidence="2">
        <name>Mg(2+)</name>
        <dbReference type="ChEBI" id="CHEBI:18420"/>
    </cofactor>
</comment>
<dbReference type="GO" id="GO:0004156">
    <property type="term" value="F:dihydropteroate synthase activity"/>
    <property type="evidence" value="ECO:0007669"/>
    <property type="project" value="UniProtKB-EC"/>
</dbReference>
<comment type="catalytic activity">
    <reaction evidence="1">
        <text>(7,8-dihydropterin-6-yl)methyl diphosphate + 4-aminobenzoate = 7,8-dihydropteroate + diphosphate</text>
        <dbReference type="Rhea" id="RHEA:19949"/>
        <dbReference type="ChEBI" id="CHEBI:17836"/>
        <dbReference type="ChEBI" id="CHEBI:17839"/>
        <dbReference type="ChEBI" id="CHEBI:33019"/>
        <dbReference type="ChEBI" id="CHEBI:72950"/>
        <dbReference type="EC" id="2.5.1.15"/>
    </reaction>
</comment>
<protein>
    <recommendedName>
        <fullName evidence="4">dihydropteroate synthase</fullName>
        <ecNumber evidence="4">2.5.1.15</ecNumber>
    </recommendedName>
</protein>